<dbReference type="Proteomes" id="UP001501676">
    <property type="component" value="Unassembled WGS sequence"/>
</dbReference>
<sequence length="61" mass="7133">MAHAQMDAALAEGRAEPLASYVTDLVFYDHRWWLLGREHWSLLEDPGLLAELSRPRIWIEE</sequence>
<gene>
    <name evidence="1" type="ORF">GCM10020369_72730</name>
</gene>
<comment type="caution">
    <text evidence="1">The sequence shown here is derived from an EMBL/GenBank/DDBJ whole genome shotgun (WGS) entry which is preliminary data.</text>
</comment>
<evidence type="ECO:0000313" key="1">
    <source>
        <dbReference type="EMBL" id="GAA3396350.1"/>
    </source>
</evidence>
<reference evidence="2" key="1">
    <citation type="journal article" date="2019" name="Int. J. Syst. Evol. Microbiol.">
        <title>The Global Catalogue of Microorganisms (GCM) 10K type strain sequencing project: providing services to taxonomists for standard genome sequencing and annotation.</title>
        <authorList>
            <consortium name="The Broad Institute Genomics Platform"/>
            <consortium name="The Broad Institute Genome Sequencing Center for Infectious Disease"/>
            <person name="Wu L."/>
            <person name="Ma J."/>
        </authorList>
    </citation>
    <scope>NUCLEOTIDE SEQUENCE [LARGE SCALE GENOMIC DNA]</scope>
    <source>
        <strain evidence="2">JCM 9458</strain>
    </source>
</reference>
<name>A0ABP6T8Y8_9ACTN</name>
<dbReference type="EMBL" id="BAAAYN010000055">
    <property type="protein sequence ID" value="GAA3396350.1"/>
    <property type="molecule type" value="Genomic_DNA"/>
</dbReference>
<accession>A0ABP6T8Y8</accession>
<proteinExistence type="predicted"/>
<dbReference type="RefSeq" id="WP_345732836.1">
    <property type="nucleotide sequence ID" value="NZ_BAAAYN010000055.1"/>
</dbReference>
<protein>
    <submittedName>
        <fullName evidence="1">Uncharacterized protein</fullName>
    </submittedName>
</protein>
<organism evidence="1 2">
    <name type="scientific">Cryptosporangium minutisporangium</name>
    <dbReference type="NCBI Taxonomy" id="113569"/>
    <lineage>
        <taxon>Bacteria</taxon>
        <taxon>Bacillati</taxon>
        <taxon>Actinomycetota</taxon>
        <taxon>Actinomycetes</taxon>
        <taxon>Cryptosporangiales</taxon>
        <taxon>Cryptosporangiaceae</taxon>
        <taxon>Cryptosporangium</taxon>
    </lineage>
</organism>
<keyword evidence="2" id="KW-1185">Reference proteome</keyword>
<evidence type="ECO:0000313" key="2">
    <source>
        <dbReference type="Proteomes" id="UP001501676"/>
    </source>
</evidence>